<keyword evidence="2 9" id="KW-0813">Transport</keyword>
<dbReference type="InterPro" id="IPR005791">
    <property type="entry name" value="SecD"/>
</dbReference>
<evidence type="ECO:0000256" key="3">
    <source>
        <dbReference type="ARBA" id="ARBA00022475"/>
    </source>
</evidence>
<dbReference type="InterPro" id="IPR000297">
    <property type="entry name" value="PPIase_PpiC"/>
</dbReference>
<reference evidence="12 13" key="1">
    <citation type="journal article" date="2015" name="Nature">
        <title>rRNA introns, odd ribosomes, and small enigmatic genomes across a large radiation of phyla.</title>
        <authorList>
            <person name="Brown C.T."/>
            <person name="Hug L.A."/>
            <person name="Thomas B.C."/>
            <person name="Sharon I."/>
            <person name="Castelle C.J."/>
            <person name="Singh A."/>
            <person name="Wilkins M.J."/>
            <person name="Williams K.H."/>
            <person name="Banfield J.F."/>
        </authorList>
    </citation>
    <scope>NUCLEOTIDE SEQUENCE [LARGE SCALE GENOMIC DNA]</scope>
</reference>
<dbReference type="PRINTS" id="PR00702">
    <property type="entry name" value="ACRIFLAVINRP"/>
</dbReference>
<dbReference type="InterPro" id="IPR022646">
    <property type="entry name" value="SecD/SecF_CS"/>
</dbReference>
<dbReference type="Gene3D" id="3.30.1360.200">
    <property type="match status" value="1"/>
</dbReference>
<evidence type="ECO:0000256" key="7">
    <source>
        <dbReference type="ARBA" id="ARBA00023010"/>
    </source>
</evidence>
<feature type="domain" description="PpiC" evidence="11">
    <location>
        <begin position="259"/>
        <end position="363"/>
    </location>
</feature>
<evidence type="ECO:0000256" key="9">
    <source>
        <dbReference type="HAMAP-Rule" id="MF_01463"/>
    </source>
</evidence>
<dbReference type="InterPro" id="IPR048631">
    <property type="entry name" value="SecD_1st"/>
</dbReference>
<proteinExistence type="inferred from homology"/>
<dbReference type="Pfam" id="PF22599">
    <property type="entry name" value="SecDF_P1_head"/>
    <property type="match status" value="1"/>
</dbReference>
<comment type="caution">
    <text evidence="12">The sequence shown here is derived from an EMBL/GenBank/DDBJ whole genome shotgun (WGS) entry which is preliminary data.</text>
</comment>
<dbReference type="GO" id="GO:0003755">
    <property type="term" value="F:peptidyl-prolyl cis-trans isomerase activity"/>
    <property type="evidence" value="ECO:0007669"/>
    <property type="project" value="UniProtKB-KW"/>
</dbReference>
<organism evidence="12 13">
    <name type="scientific">Candidatus Uhrbacteria bacterium GW2011_GWC2_41_11</name>
    <dbReference type="NCBI Taxonomy" id="1618985"/>
    <lineage>
        <taxon>Bacteria</taxon>
        <taxon>Candidatus Uhriibacteriota</taxon>
    </lineage>
</organism>
<dbReference type="InterPro" id="IPR055344">
    <property type="entry name" value="SecD_SecF_C_bact"/>
</dbReference>
<feature type="transmembrane region" description="Helical" evidence="9">
    <location>
        <begin position="639"/>
        <end position="659"/>
    </location>
</feature>
<dbReference type="Pfam" id="PF07549">
    <property type="entry name" value="Sec_GG"/>
    <property type="match status" value="1"/>
</dbReference>
<keyword evidence="4 9" id="KW-0812">Transmembrane</keyword>
<dbReference type="Pfam" id="PF13616">
    <property type="entry name" value="Rotamase_3"/>
    <property type="match status" value="1"/>
</dbReference>
<dbReference type="Gene3D" id="3.30.70.3400">
    <property type="match status" value="1"/>
</dbReference>
<gene>
    <name evidence="9" type="primary">secD</name>
    <name evidence="12" type="ORF">UU35_C0007G0098</name>
</gene>
<evidence type="ECO:0000256" key="5">
    <source>
        <dbReference type="ARBA" id="ARBA00022927"/>
    </source>
</evidence>
<dbReference type="PANTHER" id="PTHR30081">
    <property type="entry name" value="PROTEIN-EXPORT MEMBRANE PROTEIN SEC"/>
    <property type="match status" value="1"/>
</dbReference>
<dbReference type="SUPFAM" id="SSF54534">
    <property type="entry name" value="FKBP-like"/>
    <property type="match status" value="2"/>
</dbReference>
<dbReference type="GO" id="GO:0006605">
    <property type="term" value="P:protein targeting"/>
    <property type="evidence" value="ECO:0007669"/>
    <property type="project" value="UniProtKB-UniRule"/>
</dbReference>
<dbReference type="EMBL" id="LCAH01000007">
    <property type="protein sequence ID" value="KKR86952.1"/>
    <property type="molecule type" value="Genomic_DNA"/>
</dbReference>
<name>A0A0G0XGU1_9BACT</name>
<keyword evidence="8 9" id="KW-0472">Membrane</keyword>
<sequence>MQTWKRKKAAPTKTAKPWRAPVLSVFFLLLTLVMAVADFPSFWNKGVTSVSAATGQNISWLKVPDIAFRLGLDLQGGAHLVYEADMSQIPSEERDVALKGVRDVVERRVNAFGVSEPVVQTTITGNIYRIIVELAGIQDITTAINEIGETPILEFKEENTEVDRAATVDEQTILDQKNAEAKSKADEILARAKKGEDFSVLMKELNGQELGAITVGHPAYGVLAQAAANAKVAKGSVLPTVVETSSGWHIVRFLEQVQTKRMELSHILICFEGKTGCQNPVPAIDANTTITNLKKDLTPENFAEVAKQKSTDQGTASSGGYLGWIEPGTTVPVFELAALALPVNGISEAVETEFGFHIIYKKAEEPVTAYRLSDIFVPRVNLNEIARPDESWKNTTLSGKNLKRAGVEFDPNSGAPYVSLRFDDEGGKLFADLTQRNVGKAVAIFLDGQPISVPVVNEAIYGGEAIITGKFTVQEAKLLAQRLNAGALPVPIHLVSQQTVGPILGKISLERSIQAAVFGFMLVCLYMILFYRLPGVMAVCALILYTFLNLVAYKLFGVTMTLSGIAGFVLSLGMAVDANVLIFERLKDELHSGHDLRFATEEGFKRAWSAIRDGNLTTLISAAVLYGFSSSFIKGFALTLTIGVLLSMFTAIVVTRVFMETIQRIPFLRSHIFYGVEKK</sequence>
<dbReference type="Gene3D" id="1.20.1640.10">
    <property type="entry name" value="Multidrug efflux transporter AcrB transmembrane domain"/>
    <property type="match status" value="1"/>
</dbReference>
<dbReference type="PATRIC" id="fig|1618985.3.peg.614"/>
<evidence type="ECO:0000256" key="6">
    <source>
        <dbReference type="ARBA" id="ARBA00022989"/>
    </source>
</evidence>
<dbReference type="InterPro" id="IPR022813">
    <property type="entry name" value="SecD/SecF_arch_bac"/>
</dbReference>
<evidence type="ECO:0000256" key="8">
    <source>
        <dbReference type="ARBA" id="ARBA00023136"/>
    </source>
</evidence>
<dbReference type="SUPFAM" id="SSF82866">
    <property type="entry name" value="Multidrug efflux transporter AcrB transmembrane domain"/>
    <property type="match status" value="1"/>
</dbReference>
<accession>A0A0G0XGU1</accession>
<evidence type="ECO:0000256" key="2">
    <source>
        <dbReference type="ARBA" id="ARBA00022448"/>
    </source>
</evidence>
<comment type="caution">
    <text evidence="9">Lacks conserved residue(s) required for the propagation of feature annotation.</text>
</comment>
<feature type="transmembrane region" description="Helical" evidence="9">
    <location>
        <begin position="562"/>
        <end position="583"/>
    </location>
</feature>
<dbReference type="InterPro" id="IPR023058">
    <property type="entry name" value="PPIase_PpiC_CS"/>
</dbReference>
<protein>
    <recommendedName>
        <fullName evidence="9">Protein translocase subunit SecD</fullName>
    </recommendedName>
</protein>
<feature type="transmembrane region" description="Helical" evidence="9">
    <location>
        <begin position="536"/>
        <end position="556"/>
    </location>
</feature>
<dbReference type="Pfam" id="PF00639">
    <property type="entry name" value="Rotamase"/>
    <property type="match status" value="1"/>
</dbReference>
<dbReference type="NCBIfam" id="TIGR01129">
    <property type="entry name" value="secD"/>
    <property type="match status" value="1"/>
</dbReference>
<dbReference type="InterPro" id="IPR001036">
    <property type="entry name" value="Acrflvin-R"/>
</dbReference>
<keyword evidence="3 9" id="KW-1003">Cell membrane</keyword>
<comment type="subunit">
    <text evidence="9">Forms a complex with SecF. Part of the essential Sec protein translocation apparatus which comprises SecA, SecYEG and auxiliary proteins SecDF. Other proteins may also be involved.</text>
</comment>
<dbReference type="HAMAP" id="MF_01463_B">
    <property type="entry name" value="SecD_B"/>
    <property type="match status" value="1"/>
</dbReference>
<evidence type="ECO:0000259" key="11">
    <source>
        <dbReference type="PROSITE" id="PS50198"/>
    </source>
</evidence>
<comment type="subcellular location">
    <subcellularLocation>
        <location evidence="1 9">Cell membrane</location>
        <topology evidence="1 9">Multi-pass membrane protein</topology>
    </subcellularLocation>
</comment>
<comment type="similarity">
    <text evidence="9">Belongs to the SecD/SecF family. SecD subfamily.</text>
</comment>
<dbReference type="PROSITE" id="PS50198">
    <property type="entry name" value="PPIC_PPIASE_2"/>
    <property type="match status" value="1"/>
</dbReference>
<dbReference type="PROSITE" id="PS01096">
    <property type="entry name" value="PPIC_PPIASE_1"/>
    <property type="match status" value="1"/>
</dbReference>
<dbReference type="Pfam" id="PF02355">
    <property type="entry name" value="SecD_SecF_C"/>
    <property type="match status" value="1"/>
</dbReference>
<dbReference type="GO" id="GO:0015450">
    <property type="term" value="F:protein-transporting ATPase activity"/>
    <property type="evidence" value="ECO:0007669"/>
    <property type="project" value="InterPro"/>
</dbReference>
<dbReference type="InterPro" id="IPR054384">
    <property type="entry name" value="SecDF_P1_head"/>
</dbReference>
<dbReference type="Gene3D" id="3.10.50.40">
    <property type="match status" value="2"/>
</dbReference>
<evidence type="ECO:0000313" key="12">
    <source>
        <dbReference type="EMBL" id="KKR86952.1"/>
    </source>
</evidence>
<dbReference type="GO" id="GO:0043952">
    <property type="term" value="P:protein transport by the Sec complex"/>
    <property type="evidence" value="ECO:0007669"/>
    <property type="project" value="UniProtKB-UniRule"/>
</dbReference>
<evidence type="ECO:0000256" key="10">
    <source>
        <dbReference type="PROSITE-ProRule" id="PRU00278"/>
    </source>
</evidence>
<dbReference type="Pfam" id="PF21760">
    <property type="entry name" value="SecD_1st"/>
    <property type="match status" value="1"/>
</dbReference>
<evidence type="ECO:0000256" key="4">
    <source>
        <dbReference type="ARBA" id="ARBA00022692"/>
    </source>
</evidence>
<keyword evidence="6 9" id="KW-1133">Transmembrane helix</keyword>
<comment type="function">
    <text evidence="9">Part of the Sec protein translocase complex. Interacts with the SecYEG preprotein conducting channel. SecDF uses the proton motive force (PMF) to complete protein translocation after the ATP-dependent function of SecA.</text>
</comment>
<dbReference type="FunFam" id="1.20.1640.10:FF:000004">
    <property type="entry name" value="Protein translocase subunit SecD"/>
    <property type="match status" value="1"/>
</dbReference>
<keyword evidence="7 9" id="KW-0811">Translocation</keyword>
<dbReference type="InterPro" id="IPR048634">
    <property type="entry name" value="SecD_SecF_C"/>
</dbReference>
<dbReference type="PANTHER" id="PTHR30081:SF1">
    <property type="entry name" value="PROTEIN TRANSLOCASE SUBUNIT SECD"/>
    <property type="match status" value="1"/>
</dbReference>
<dbReference type="InterPro" id="IPR046357">
    <property type="entry name" value="PPIase_dom_sf"/>
</dbReference>
<dbReference type="Proteomes" id="UP000034616">
    <property type="component" value="Unassembled WGS sequence"/>
</dbReference>
<keyword evidence="5 9" id="KW-0653">Protein transport</keyword>
<dbReference type="GO" id="GO:0065002">
    <property type="term" value="P:intracellular protein transmembrane transport"/>
    <property type="evidence" value="ECO:0007669"/>
    <property type="project" value="UniProtKB-UniRule"/>
</dbReference>
<dbReference type="NCBIfam" id="TIGR00916">
    <property type="entry name" value="2A0604s01"/>
    <property type="match status" value="1"/>
</dbReference>
<keyword evidence="10" id="KW-0697">Rotamase</keyword>
<dbReference type="GO" id="GO:0005886">
    <property type="term" value="C:plasma membrane"/>
    <property type="evidence" value="ECO:0007669"/>
    <property type="project" value="UniProtKB-SubCell"/>
</dbReference>
<evidence type="ECO:0000256" key="1">
    <source>
        <dbReference type="ARBA" id="ARBA00004651"/>
    </source>
</evidence>
<dbReference type="AlphaFoldDB" id="A0A0G0XGU1"/>
<keyword evidence="10" id="KW-0413">Isomerase</keyword>
<evidence type="ECO:0000313" key="13">
    <source>
        <dbReference type="Proteomes" id="UP000034616"/>
    </source>
</evidence>